<evidence type="ECO:0000313" key="1">
    <source>
        <dbReference type="EMBL" id="MBB5158262.1"/>
    </source>
</evidence>
<name>A0A840Q6X7_9PSEU</name>
<dbReference type="AlphaFoldDB" id="A0A840Q6X7"/>
<sequence>MAVLHAVYRSDWEHGCRWRGWLPAQGIALGADTLGQAQRLMSAAVARNGQREQWVEHTEHLAGDGLWVRQALDERVLEREHATRVLMEALDDQRLRARLAALPDCLLGGVVVCVCVPGDTLEWILGQHDGQGALVAAAAVTNHQVWWNALTGATHTGHLYLPVAGSLAELDLTDPDATVDDWITTTDCGRVVTRSPTSGALIA</sequence>
<keyword evidence="2" id="KW-1185">Reference proteome</keyword>
<dbReference type="RefSeq" id="WP_246471874.1">
    <property type="nucleotide sequence ID" value="NZ_JACHIW010000002.1"/>
</dbReference>
<reference evidence="1 2" key="1">
    <citation type="submission" date="2020-08" db="EMBL/GenBank/DDBJ databases">
        <title>Sequencing the genomes of 1000 actinobacteria strains.</title>
        <authorList>
            <person name="Klenk H.-P."/>
        </authorList>
    </citation>
    <scope>NUCLEOTIDE SEQUENCE [LARGE SCALE GENOMIC DNA]</scope>
    <source>
        <strain evidence="1 2">DSM 45584</strain>
    </source>
</reference>
<dbReference type="Proteomes" id="UP000584374">
    <property type="component" value="Unassembled WGS sequence"/>
</dbReference>
<dbReference type="EMBL" id="JACHIW010000002">
    <property type="protein sequence ID" value="MBB5158262.1"/>
    <property type="molecule type" value="Genomic_DNA"/>
</dbReference>
<organism evidence="1 2">
    <name type="scientific">Saccharopolyspora phatthalungensis</name>
    <dbReference type="NCBI Taxonomy" id="664693"/>
    <lineage>
        <taxon>Bacteria</taxon>
        <taxon>Bacillati</taxon>
        <taxon>Actinomycetota</taxon>
        <taxon>Actinomycetes</taxon>
        <taxon>Pseudonocardiales</taxon>
        <taxon>Pseudonocardiaceae</taxon>
        <taxon>Saccharopolyspora</taxon>
    </lineage>
</organism>
<proteinExistence type="predicted"/>
<evidence type="ECO:0000313" key="2">
    <source>
        <dbReference type="Proteomes" id="UP000584374"/>
    </source>
</evidence>
<comment type="caution">
    <text evidence="1">The sequence shown here is derived from an EMBL/GenBank/DDBJ whole genome shotgun (WGS) entry which is preliminary data.</text>
</comment>
<protein>
    <submittedName>
        <fullName evidence="1">Uncharacterized protein</fullName>
    </submittedName>
</protein>
<accession>A0A840Q6X7</accession>
<gene>
    <name evidence="1" type="ORF">BJ970_005861</name>
</gene>